<protein>
    <submittedName>
        <fullName evidence="1">Uncharacterized protein</fullName>
    </submittedName>
</protein>
<sequence length="255" mass="28258">MRGSRPTCTRVRGVASRSVSTGRLILRQIRPTEGFRADYTDHNPIGVVADRLGSDRQIAPRLNYQINSTRERRDQARHAIPVRGRQGATTAALSYVTFDLRSVRVEDRLAKVGPRIKGDCYRGERLSLGHQSGCQRLGFPVCAASGKRSRSFRNQPMSTPPRWTKLKPQDCSRRPILTMSCRTGIGSGLLDTKILAEGLLVWTLQQEPDLDDLLTRTMAKCCSRFGNRGEERVTSGWNGAPELGAGNCPTRGILP</sequence>
<dbReference type="AlphaFoldDB" id="A0ABD1Y110"/>
<proteinExistence type="predicted"/>
<name>A0ABD1Y110_9MARC</name>
<keyword evidence="2" id="KW-1185">Reference proteome</keyword>
<organism evidence="1 2">
    <name type="scientific">Riccia fluitans</name>
    <dbReference type="NCBI Taxonomy" id="41844"/>
    <lineage>
        <taxon>Eukaryota</taxon>
        <taxon>Viridiplantae</taxon>
        <taxon>Streptophyta</taxon>
        <taxon>Embryophyta</taxon>
        <taxon>Marchantiophyta</taxon>
        <taxon>Marchantiopsida</taxon>
        <taxon>Marchantiidae</taxon>
        <taxon>Marchantiales</taxon>
        <taxon>Ricciaceae</taxon>
        <taxon>Riccia</taxon>
    </lineage>
</organism>
<dbReference type="Proteomes" id="UP001605036">
    <property type="component" value="Unassembled WGS sequence"/>
</dbReference>
<evidence type="ECO:0000313" key="2">
    <source>
        <dbReference type="Proteomes" id="UP001605036"/>
    </source>
</evidence>
<gene>
    <name evidence="1" type="ORF">R1flu_000641</name>
</gene>
<reference evidence="1 2" key="1">
    <citation type="submission" date="2024-09" db="EMBL/GenBank/DDBJ databases">
        <title>Chromosome-scale assembly of Riccia fluitans.</title>
        <authorList>
            <person name="Paukszto L."/>
            <person name="Sawicki J."/>
            <person name="Karawczyk K."/>
            <person name="Piernik-Szablinska J."/>
            <person name="Szczecinska M."/>
            <person name="Mazdziarz M."/>
        </authorList>
    </citation>
    <scope>NUCLEOTIDE SEQUENCE [LARGE SCALE GENOMIC DNA]</scope>
    <source>
        <strain evidence="1">Rf_01</strain>
        <tissue evidence="1">Aerial parts of the thallus</tissue>
    </source>
</reference>
<dbReference type="EMBL" id="JBHFFA010000006">
    <property type="protein sequence ID" value="KAL2620436.1"/>
    <property type="molecule type" value="Genomic_DNA"/>
</dbReference>
<comment type="caution">
    <text evidence="1">The sequence shown here is derived from an EMBL/GenBank/DDBJ whole genome shotgun (WGS) entry which is preliminary data.</text>
</comment>
<evidence type="ECO:0000313" key="1">
    <source>
        <dbReference type="EMBL" id="KAL2620436.1"/>
    </source>
</evidence>
<accession>A0ABD1Y110</accession>